<sequence>MELMTFIGLAAGFCTTAAFLPQVIKTWKSKSAKDLSLGMYSIFCTGVLLWLIYGIMISDLPIILANAITLILAVSILFFKLTFKN</sequence>
<evidence type="ECO:0000256" key="3">
    <source>
        <dbReference type="ARBA" id="ARBA00022989"/>
    </source>
</evidence>
<keyword evidence="4 5" id="KW-0472">Membrane</keyword>
<dbReference type="GO" id="GO:0016020">
    <property type="term" value="C:membrane"/>
    <property type="evidence" value="ECO:0007669"/>
    <property type="project" value="UniProtKB-SubCell"/>
</dbReference>
<dbReference type="NCBIfam" id="NF037968">
    <property type="entry name" value="SemiSWEET_2"/>
    <property type="match status" value="1"/>
</dbReference>
<evidence type="ECO:0000313" key="6">
    <source>
        <dbReference type="EMBL" id="PKD42746.1"/>
    </source>
</evidence>
<dbReference type="Proteomes" id="UP000233398">
    <property type="component" value="Unassembled WGS sequence"/>
</dbReference>
<dbReference type="InterPro" id="IPR006603">
    <property type="entry name" value="PQ-loop_rpt"/>
</dbReference>
<evidence type="ECO:0000256" key="4">
    <source>
        <dbReference type="ARBA" id="ARBA00023136"/>
    </source>
</evidence>
<proteinExistence type="predicted"/>
<evidence type="ECO:0000256" key="5">
    <source>
        <dbReference type="SAM" id="Phobius"/>
    </source>
</evidence>
<evidence type="ECO:0000313" key="7">
    <source>
        <dbReference type="Proteomes" id="UP000233398"/>
    </source>
</evidence>
<keyword evidence="3 5" id="KW-1133">Transmembrane helix</keyword>
<evidence type="ECO:0008006" key="8">
    <source>
        <dbReference type="Google" id="ProtNLM"/>
    </source>
</evidence>
<protein>
    <recommendedName>
        <fullName evidence="8">Glutathione synthetase</fullName>
    </recommendedName>
</protein>
<gene>
    <name evidence="6" type="ORF">CWD77_13520</name>
</gene>
<organism evidence="6 7">
    <name type="scientific">Rhodohalobacter barkolensis</name>
    <dbReference type="NCBI Taxonomy" id="2053187"/>
    <lineage>
        <taxon>Bacteria</taxon>
        <taxon>Pseudomonadati</taxon>
        <taxon>Balneolota</taxon>
        <taxon>Balneolia</taxon>
        <taxon>Balneolales</taxon>
        <taxon>Balneolaceae</taxon>
        <taxon>Rhodohalobacter</taxon>
    </lineage>
</organism>
<accession>A0A2N0VEY7</accession>
<evidence type="ECO:0000256" key="2">
    <source>
        <dbReference type="ARBA" id="ARBA00022692"/>
    </source>
</evidence>
<evidence type="ECO:0000256" key="1">
    <source>
        <dbReference type="ARBA" id="ARBA00004141"/>
    </source>
</evidence>
<keyword evidence="2 5" id="KW-0812">Transmembrane</keyword>
<dbReference type="AlphaFoldDB" id="A0A2N0VEY7"/>
<dbReference type="OrthoDB" id="122062at2"/>
<dbReference type="InterPro" id="IPR047662">
    <property type="entry name" value="SemiSWEET"/>
</dbReference>
<name>A0A2N0VEY7_9BACT</name>
<dbReference type="EMBL" id="PISP01000006">
    <property type="protein sequence ID" value="PKD42746.1"/>
    <property type="molecule type" value="Genomic_DNA"/>
</dbReference>
<comment type="caution">
    <text evidence="6">The sequence shown here is derived from an EMBL/GenBank/DDBJ whole genome shotgun (WGS) entry which is preliminary data.</text>
</comment>
<dbReference type="GO" id="GO:0051119">
    <property type="term" value="F:sugar transmembrane transporter activity"/>
    <property type="evidence" value="ECO:0007669"/>
    <property type="project" value="InterPro"/>
</dbReference>
<dbReference type="Gene3D" id="1.20.1280.290">
    <property type="match status" value="1"/>
</dbReference>
<feature type="transmembrane region" description="Helical" evidence="5">
    <location>
        <begin position="36"/>
        <end position="56"/>
    </location>
</feature>
<feature type="transmembrane region" description="Helical" evidence="5">
    <location>
        <begin position="62"/>
        <end position="83"/>
    </location>
</feature>
<feature type="transmembrane region" description="Helical" evidence="5">
    <location>
        <begin position="6"/>
        <end position="24"/>
    </location>
</feature>
<comment type="subcellular location">
    <subcellularLocation>
        <location evidence="1">Membrane</location>
        <topology evidence="1">Multi-pass membrane protein</topology>
    </subcellularLocation>
</comment>
<reference evidence="6 7" key="1">
    <citation type="submission" date="2017-11" db="EMBL/GenBank/DDBJ databases">
        <title>Rhodohalobacter 15182 sp. nov., isolated from a salt lake.</title>
        <authorList>
            <person name="Han S."/>
        </authorList>
    </citation>
    <scope>NUCLEOTIDE SEQUENCE [LARGE SCALE GENOMIC DNA]</scope>
    <source>
        <strain evidence="6 7">15182</strain>
    </source>
</reference>
<dbReference type="Pfam" id="PF04193">
    <property type="entry name" value="PQ-loop"/>
    <property type="match status" value="1"/>
</dbReference>
<dbReference type="RefSeq" id="WP_101074441.1">
    <property type="nucleotide sequence ID" value="NZ_PISP01000006.1"/>
</dbReference>
<keyword evidence="7" id="KW-1185">Reference proteome</keyword>